<reference evidence="3" key="1">
    <citation type="journal article" date="2014" name="BMC Genomics">
        <title>The genome sequence of the biocontrol fungus Metarhizium anisopliae and comparative genomics of Metarhizium species.</title>
        <authorList>
            <person name="Pattemore J.A."/>
            <person name="Hane J.K."/>
            <person name="Williams A.H."/>
            <person name="Wilson B.A."/>
            <person name="Stodart B.J."/>
            <person name="Ash G.J."/>
        </authorList>
    </citation>
    <scope>NUCLEOTIDE SEQUENCE [LARGE SCALE GENOMIC DNA]</scope>
    <source>
        <strain evidence="3">BRIP 53293</strain>
    </source>
</reference>
<name>A0A0D9NIA0_METAN</name>
<protein>
    <recommendedName>
        <fullName evidence="1">Heterokaryon incompatibility domain-containing protein</fullName>
    </recommendedName>
</protein>
<dbReference type="Proteomes" id="UP000054544">
    <property type="component" value="Unassembled WGS sequence"/>
</dbReference>
<feature type="domain" description="Heterokaryon incompatibility" evidence="1">
    <location>
        <begin position="66"/>
        <end position="248"/>
    </location>
</feature>
<keyword evidence="3" id="KW-1185">Reference proteome</keyword>
<accession>A0A0D9NIA0</accession>
<organism evidence="2 3">
    <name type="scientific">Metarhizium anisopliae BRIP 53293</name>
    <dbReference type="NCBI Taxonomy" id="1291518"/>
    <lineage>
        <taxon>Eukaryota</taxon>
        <taxon>Fungi</taxon>
        <taxon>Dikarya</taxon>
        <taxon>Ascomycota</taxon>
        <taxon>Pezizomycotina</taxon>
        <taxon>Sordariomycetes</taxon>
        <taxon>Hypocreomycetidae</taxon>
        <taxon>Hypocreales</taxon>
        <taxon>Clavicipitaceae</taxon>
        <taxon>Metarhizium</taxon>
    </lineage>
</organism>
<dbReference type="PANTHER" id="PTHR24148:SF64">
    <property type="entry name" value="HETEROKARYON INCOMPATIBILITY DOMAIN-CONTAINING PROTEIN"/>
    <property type="match status" value="1"/>
</dbReference>
<dbReference type="AlphaFoldDB" id="A0A0D9NIA0"/>
<dbReference type="Pfam" id="PF06985">
    <property type="entry name" value="HET"/>
    <property type="match status" value="1"/>
</dbReference>
<evidence type="ECO:0000313" key="2">
    <source>
        <dbReference type="EMBL" id="KJK73752.1"/>
    </source>
</evidence>
<evidence type="ECO:0000313" key="3">
    <source>
        <dbReference type="Proteomes" id="UP000054544"/>
    </source>
</evidence>
<dbReference type="InterPro" id="IPR010730">
    <property type="entry name" value="HET"/>
</dbReference>
<dbReference type="InterPro" id="IPR052895">
    <property type="entry name" value="HetReg/Transcr_Mod"/>
</dbReference>
<proteinExistence type="predicted"/>
<dbReference type="EMBL" id="KE384781">
    <property type="protein sequence ID" value="KJK73752.1"/>
    <property type="molecule type" value="Genomic_DNA"/>
</dbReference>
<sequence length="351" mass="40045">MMQAIFQSLLAAATERLIPLIDSREDYQYEPLPSADSLRLLSFNTDNLGQINISLEAFEIRAAPPYQALSYCWDSPLDVPNFELPELFIQTSGPVADAYNSKNKKPIVCNDGRLNISKNLKEFFDRLREDGYSQMEHKHLWVDAVCIDQSDPKERTVQVLRMGHIYQRASSVLVWLGDSLPETGLALDVLQELRKIPFQRLEEMQRLSITSDSTYNTLGIRRISEREWRAFVGFSRRSYFNRVWVVQEAIFARRLIFLCGEFCFPTKTLSIVGKILVLSGWSQQILGPYVPQFQPASGPQVGAITAVFQMTDDLERQLENPSLRTFICFSIMSSYVCESETQLVWLNGSGG</sequence>
<gene>
    <name evidence="2" type="ORF">H634G_10988</name>
</gene>
<dbReference type="PANTHER" id="PTHR24148">
    <property type="entry name" value="ANKYRIN REPEAT DOMAIN-CONTAINING PROTEIN 39 HOMOLOG-RELATED"/>
    <property type="match status" value="1"/>
</dbReference>
<evidence type="ECO:0000259" key="1">
    <source>
        <dbReference type="Pfam" id="PF06985"/>
    </source>
</evidence>